<dbReference type="RefSeq" id="WP_090878461.1">
    <property type="nucleotide sequence ID" value="NZ_FMXQ01000007.1"/>
</dbReference>
<keyword evidence="5 8" id="KW-0812">Transmembrane</keyword>
<evidence type="ECO:0000313" key="10">
    <source>
        <dbReference type="EMBL" id="SDB44714.1"/>
    </source>
</evidence>
<evidence type="ECO:0000256" key="4">
    <source>
        <dbReference type="ARBA" id="ARBA00022475"/>
    </source>
</evidence>
<dbReference type="OrthoDB" id="7255919at2"/>
<proteinExistence type="inferred from homology"/>
<organism evidence="10 11">
    <name type="scientific">Bauldia litoralis</name>
    <dbReference type="NCBI Taxonomy" id="665467"/>
    <lineage>
        <taxon>Bacteria</taxon>
        <taxon>Pseudomonadati</taxon>
        <taxon>Pseudomonadota</taxon>
        <taxon>Alphaproteobacteria</taxon>
        <taxon>Hyphomicrobiales</taxon>
        <taxon>Kaistiaceae</taxon>
        <taxon>Bauldia</taxon>
    </lineage>
</organism>
<evidence type="ECO:0000256" key="7">
    <source>
        <dbReference type="ARBA" id="ARBA00023136"/>
    </source>
</evidence>
<feature type="transmembrane region" description="Helical" evidence="8">
    <location>
        <begin position="94"/>
        <end position="113"/>
    </location>
</feature>
<gene>
    <name evidence="10" type="ORF">SAMN02982931_03415</name>
</gene>
<dbReference type="EMBL" id="FMXQ01000007">
    <property type="protein sequence ID" value="SDB44714.1"/>
    <property type="molecule type" value="Genomic_DNA"/>
</dbReference>
<evidence type="ECO:0000256" key="3">
    <source>
        <dbReference type="ARBA" id="ARBA00022448"/>
    </source>
</evidence>
<dbReference type="AlphaFoldDB" id="A0A1G6DHS4"/>
<dbReference type="InterPro" id="IPR043429">
    <property type="entry name" value="ArtM/GltK/GlnP/TcyL/YhdX-like"/>
</dbReference>
<evidence type="ECO:0000256" key="6">
    <source>
        <dbReference type="ARBA" id="ARBA00022989"/>
    </source>
</evidence>
<feature type="transmembrane region" description="Helical" evidence="8">
    <location>
        <begin position="63"/>
        <end position="82"/>
    </location>
</feature>
<dbReference type="PANTHER" id="PTHR30614">
    <property type="entry name" value="MEMBRANE COMPONENT OF AMINO ACID ABC TRANSPORTER"/>
    <property type="match status" value="1"/>
</dbReference>
<feature type="transmembrane region" description="Helical" evidence="8">
    <location>
        <begin position="150"/>
        <end position="175"/>
    </location>
</feature>
<keyword evidence="7 8" id="KW-0472">Membrane</keyword>
<dbReference type="Pfam" id="PF00528">
    <property type="entry name" value="BPD_transp_1"/>
    <property type="match status" value="1"/>
</dbReference>
<dbReference type="GO" id="GO:0022857">
    <property type="term" value="F:transmembrane transporter activity"/>
    <property type="evidence" value="ECO:0007669"/>
    <property type="project" value="InterPro"/>
</dbReference>
<dbReference type="SUPFAM" id="SSF161098">
    <property type="entry name" value="MetI-like"/>
    <property type="match status" value="1"/>
</dbReference>
<feature type="transmembrane region" description="Helical" evidence="8">
    <location>
        <begin position="195"/>
        <end position="215"/>
    </location>
</feature>
<dbReference type="STRING" id="665467.SAMN02982931_03415"/>
<protein>
    <submittedName>
        <fullName evidence="10">Amino acid ABC transporter membrane protein 2, PAAT family (TC 3.A.1.3.-)</fullName>
    </submittedName>
</protein>
<keyword evidence="11" id="KW-1185">Reference proteome</keyword>
<dbReference type="PANTHER" id="PTHR30614:SF34">
    <property type="entry name" value="BLR6398 PROTEIN"/>
    <property type="match status" value="1"/>
</dbReference>
<dbReference type="InterPro" id="IPR010065">
    <property type="entry name" value="AA_ABC_transptr_permease_3TM"/>
</dbReference>
<dbReference type="PROSITE" id="PS50928">
    <property type="entry name" value="ABC_TM1"/>
    <property type="match status" value="1"/>
</dbReference>
<evidence type="ECO:0000256" key="5">
    <source>
        <dbReference type="ARBA" id="ARBA00022692"/>
    </source>
</evidence>
<evidence type="ECO:0000256" key="2">
    <source>
        <dbReference type="ARBA" id="ARBA00010072"/>
    </source>
</evidence>
<comment type="subcellular location">
    <subcellularLocation>
        <location evidence="1">Cell inner membrane</location>
        <topology evidence="1">Multi-pass membrane protein</topology>
    </subcellularLocation>
    <subcellularLocation>
        <location evidence="8">Cell membrane</location>
        <topology evidence="8">Multi-pass membrane protein</topology>
    </subcellularLocation>
</comment>
<keyword evidence="4" id="KW-1003">Cell membrane</keyword>
<name>A0A1G6DHS4_9HYPH</name>
<dbReference type="GO" id="GO:0006865">
    <property type="term" value="P:amino acid transport"/>
    <property type="evidence" value="ECO:0007669"/>
    <property type="project" value="TreeGrafter"/>
</dbReference>
<evidence type="ECO:0000256" key="8">
    <source>
        <dbReference type="RuleBase" id="RU363032"/>
    </source>
</evidence>
<accession>A0A1G6DHS4</accession>
<evidence type="ECO:0000256" key="1">
    <source>
        <dbReference type="ARBA" id="ARBA00004429"/>
    </source>
</evidence>
<dbReference type="NCBIfam" id="TIGR01726">
    <property type="entry name" value="HEQRo_perm_3TM"/>
    <property type="match status" value="1"/>
</dbReference>
<sequence>MKQLFLDTLGQPFGIVIYQLLDATQFTIYLSLIAFAGGGAIGLAVTAARVAPSTLGRNLASGYIWLFQSVPLLMLLFLFGLGLPKLLAINIDPWLAATGALTLYASAYLAEVWRGAVEAVPKGQWESGYALGLRFLPVAGLIVSPQAIRLAVAPTVGFMVQIIKGTSLAFIIGFHDLMAIGKRWANAPVDGTEPFIIFPLMAFIYFGLCFPLSLWSRHLEHKLGSASEKKVSPAG</sequence>
<evidence type="ECO:0000313" key="11">
    <source>
        <dbReference type="Proteomes" id="UP000199071"/>
    </source>
</evidence>
<feature type="transmembrane region" description="Helical" evidence="8">
    <location>
        <begin position="28"/>
        <end position="51"/>
    </location>
</feature>
<dbReference type="InterPro" id="IPR000515">
    <property type="entry name" value="MetI-like"/>
</dbReference>
<feature type="domain" description="ABC transmembrane type-1" evidence="9">
    <location>
        <begin position="24"/>
        <end position="216"/>
    </location>
</feature>
<evidence type="ECO:0000259" key="9">
    <source>
        <dbReference type="PROSITE" id="PS50928"/>
    </source>
</evidence>
<comment type="similarity">
    <text evidence="2">Belongs to the binding-protein-dependent transport system permease family. HisMQ subfamily.</text>
</comment>
<dbReference type="GO" id="GO:0043190">
    <property type="term" value="C:ATP-binding cassette (ABC) transporter complex"/>
    <property type="evidence" value="ECO:0007669"/>
    <property type="project" value="InterPro"/>
</dbReference>
<dbReference type="CDD" id="cd06261">
    <property type="entry name" value="TM_PBP2"/>
    <property type="match status" value="1"/>
</dbReference>
<dbReference type="Gene3D" id="1.10.3720.10">
    <property type="entry name" value="MetI-like"/>
    <property type="match status" value="1"/>
</dbReference>
<keyword evidence="6 8" id="KW-1133">Transmembrane helix</keyword>
<dbReference type="Proteomes" id="UP000199071">
    <property type="component" value="Unassembled WGS sequence"/>
</dbReference>
<keyword evidence="3 8" id="KW-0813">Transport</keyword>
<dbReference type="InterPro" id="IPR035906">
    <property type="entry name" value="MetI-like_sf"/>
</dbReference>
<reference evidence="10 11" key="1">
    <citation type="submission" date="2016-10" db="EMBL/GenBank/DDBJ databases">
        <authorList>
            <person name="de Groot N.N."/>
        </authorList>
    </citation>
    <scope>NUCLEOTIDE SEQUENCE [LARGE SCALE GENOMIC DNA]</scope>
    <source>
        <strain evidence="10 11">ATCC 35022</strain>
    </source>
</reference>